<evidence type="ECO:0000256" key="7">
    <source>
        <dbReference type="ARBA" id="ARBA00022494"/>
    </source>
</evidence>
<keyword evidence="13 23" id="KW-0249">Electron transport</keyword>
<keyword evidence="6 23" id="KW-0004">4Fe-4S</keyword>
<feature type="transmembrane region" description="Helical" evidence="24">
    <location>
        <begin position="159"/>
        <end position="181"/>
    </location>
</feature>
<protein>
    <recommendedName>
        <fullName evidence="4 23">Photosystem I P700 chlorophyll a apoprotein A1</fullName>
        <ecNumber evidence="3 23">1.97.1.12</ecNumber>
    </recommendedName>
    <alternativeName>
        <fullName evidence="21 23">PsaA</fullName>
    </alternativeName>
</protein>
<dbReference type="GO" id="GO:0051539">
    <property type="term" value="F:4 iron, 4 sulfur cluster binding"/>
    <property type="evidence" value="ECO:0007669"/>
    <property type="project" value="UniProtKB-KW"/>
</dbReference>
<feature type="binding site" evidence="23">
    <location>
        <position position="693"/>
    </location>
    <ligand>
        <name>chlorophyll a</name>
        <dbReference type="ChEBI" id="CHEBI:58416"/>
        <label>A3</label>
    </ligand>
</feature>
<sequence>MTVSSKEQETTKVKVTVDKNPVSTSFEKWAKPGHFSRALAKGPKTTTWIWNLHADAHDFDSHTSSLEEVSRKIFSAHFGQLAVIFLWLSGMYFHGARFSNYTAWLSNPVGIKPSAQVVWPIVGQEILNGDVGGGFQGVQITSGFFQLWRASGITSEFELYATAIGGLFMAALMVFAGWFHYHKAAPKLEWFQNVESMMNHHLAGLLGLGCLGWSGHQIHIALPINKLLDAGISPQEIPLPHEFLVNRELICQLYPSFSKGIIPFFTLNWSEYGDFLTFKGGLNPVTGGLWLSDTAHHHLALAVLFLVAGHMYRTNWGIGHSMKEILEAHKGPFTGEGHKGMYEILTSSWHAQLAINLAMMGSLSIIVAHHMYAMPPYPYIATDYPTQLSLFTHHMWIGGFCIVGAGAHASIFMVRDYNPAKNYNNVLDRIIRHRDAIISHLNWVCIFLGFHSFGLYIHNDTMRALGRSQDMFSDTAIQLQPVFAQWVQNIHTLAPGNTSPNSLATASYAFGGDIVSIGNKIAMMPISLGTADFMVHHIHAFTIHVTVLILVKGFLFARNSRLIPDKSNLGFRFPCDGPGRGGTCQVSGWDHVFLGLFWMYNSLSIAIFHFSWKMQSDVWGTINPKGTISHITGGNFAQSAITINGWLRDFLWAQASQVIQSYGSALSAYGLIFLGAHFVWAFSLMFLFSGRGYWQELIESIVWAHNKVKVAPAIQPRALSITQGRAVGVAHYLLGGIGTTWAFFLARIIAVG</sequence>
<geneLocation type="plastid" evidence="25"/>
<evidence type="ECO:0000256" key="18">
    <source>
        <dbReference type="ARBA" id="ARBA00023014"/>
    </source>
</evidence>
<evidence type="ECO:0000256" key="2">
    <source>
        <dbReference type="ARBA" id="ARBA00010598"/>
    </source>
</evidence>
<dbReference type="InterPro" id="IPR036408">
    <property type="entry name" value="PSI_PsaA/B_sf"/>
</dbReference>
<keyword evidence="15 23" id="KW-0157">Chromophore</keyword>
<evidence type="ECO:0000256" key="3">
    <source>
        <dbReference type="ARBA" id="ARBA00013197"/>
    </source>
</evidence>
<keyword evidence="10 23" id="KW-0479">Metal-binding</keyword>
<evidence type="ECO:0000313" key="25">
    <source>
        <dbReference type="EMBL" id="QBA96335.1"/>
    </source>
</evidence>
<feature type="transmembrane region" description="Helical" evidence="24">
    <location>
        <begin position="393"/>
        <end position="415"/>
    </location>
</feature>
<dbReference type="GO" id="GO:0009522">
    <property type="term" value="C:photosystem I"/>
    <property type="evidence" value="ECO:0007669"/>
    <property type="project" value="UniProtKB-KW"/>
</dbReference>
<feature type="transmembrane region" description="Helical" evidence="24">
    <location>
        <begin position="353"/>
        <end position="373"/>
    </location>
</feature>
<accession>A0A411FS06</accession>
<dbReference type="GO" id="GO:0009535">
    <property type="term" value="C:chloroplast thylakoid membrane"/>
    <property type="evidence" value="ECO:0007669"/>
    <property type="project" value="TreeGrafter"/>
</dbReference>
<organism evidence="25">
    <name type="scientific">Gelidium galapagense</name>
    <dbReference type="NCBI Taxonomy" id="317100"/>
    <lineage>
        <taxon>Eukaryota</taxon>
        <taxon>Rhodophyta</taxon>
        <taxon>Florideophyceae</taxon>
        <taxon>Rhodymeniophycidae</taxon>
        <taxon>Gelidiales</taxon>
        <taxon>Gelidiaceae</taxon>
        <taxon>Gelidium</taxon>
    </lineage>
</organism>
<dbReference type="SUPFAM" id="SSF81558">
    <property type="entry name" value="Photosystem I subunits PsaA/PsaB"/>
    <property type="match status" value="1"/>
</dbReference>
<dbReference type="PANTHER" id="PTHR30128">
    <property type="entry name" value="OUTER MEMBRANE PROTEIN, OMPA-RELATED"/>
    <property type="match status" value="1"/>
</dbReference>
<evidence type="ECO:0000256" key="21">
    <source>
        <dbReference type="ARBA" id="ARBA00031004"/>
    </source>
</evidence>
<dbReference type="InterPro" id="IPR001280">
    <property type="entry name" value="PSI_PsaA/B"/>
</dbReference>
<dbReference type="InterPro" id="IPR006243">
    <property type="entry name" value="PSI_PsaA"/>
</dbReference>
<evidence type="ECO:0000256" key="4">
    <source>
        <dbReference type="ARBA" id="ARBA00017774"/>
    </source>
</evidence>
<evidence type="ECO:0000256" key="1">
    <source>
        <dbReference type="ARBA" id="ARBA00004141"/>
    </source>
</evidence>
<evidence type="ECO:0000256" key="6">
    <source>
        <dbReference type="ARBA" id="ARBA00022485"/>
    </source>
</evidence>
<dbReference type="PRINTS" id="PR00257">
    <property type="entry name" value="PHOTSYSPSAAB"/>
</dbReference>
<dbReference type="GO" id="GO:0016168">
    <property type="term" value="F:chlorophyll binding"/>
    <property type="evidence" value="ECO:0007669"/>
    <property type="project" value="UniProtKB-KW"/>
</dbReference>
<keyword evidence="9 23" id="KW-0812">Transmembrane</keyword>
<feature type="transmembrane region" description="Helical" evidence="24">
    <location>
        <begin position="592"/>
        <end position="612"/>
    </location>
</feature>
<dbReference type="FunFam" id="1.20.1130.10:FF:000001">
    <property type="entry name" value="Photosystem I P700 chlorophyll a apoprotein A2"/>
    <property type="match status" value="1"/>
</dbReference>
<evidence type="ECO:0000256" key="15">
    <source>
        <dbReference type="ARBA" id="ARBA00022991"/>
    </source>
</evidence>
<keyword evidence="19 23" id="KW-0472">Membrane</keyword>
<feature type="transmembrane region" description="Helical" evidence="24">
    <location>
        <begin position="666"/>
        <end position="688"/>
    </location>
</feature>
<dbReference type="EC" id="1.97.1.12" evidence="3 23"/>
<dbReference type="GO" id="GO:0015979">
    <property type="term" value="P:photosynthesis"/>
    <property type="evidence" value="ECO:0007669"/>
    <property type="project" value="UniProtKB-UniRule"/>
</dbReference>
<dbReference type="GO" id="GO:0009055">
    <property type="term" value="F:electron transfer activity"/>
    <property type="evidence" value="ECO:0007669"/>
    <property type="project" value="UniProtKB-UniRule"/>
</dbReference>
<evidence type="ECO:0000256" key="19">
    <source>
        <dbReference type="ARBA" id="ARBA00023136"/>
    </source>
</evidence>
<evidence type="ECO:0000256" key="5">
    <source>
        <dbReference type="ARBA" id="ARBA00022448"/>
    </source>
</evidence>
<feature type="transmembrane region" description="Helical" evidence="24">
    <location>
        <begin position="538"/>
        <end position="557"/>
    </location>
</feature>
<evidence type="ECO:0000256" key="23">
    <source>
        <dbReference type="HAMAP-Rule" id="MF_00458"/>
    </source>
</evidence>
<evidence type="ECO:0000256" key="17">
    <source>
        <dbReference type="ARBA" id="ARBA00023004"/>
    </source>
</evidence>
<reference evidence="25" key="1">
    <citation type="submission" date="2018-02" db="EMBL/GenBank/DDBJ databases">
        <title>Two new species of Gelidium (Gelidiales, Rhodophyta) from California, USA.</title>
        <authorList>
            <person name="Hughey J.R."/>
            <person name="Boo G.H."/>
        </authorList>
    </citation>
    <scope>NUCLEOTIDE SEQUENCE</scope>
</reference>
<feature type="binding site" evidence="23">
    <location>
        <position position="584"/>
    </location>
    <ligand>
        <name>[4Fe-4S] cluster</name>
        <dbReference type="ChEBI" id="CHEBI:49883"/>
        <note>ligand shared between dimeric partners</note>
    </ligand>
</feature>
<proteinExistence type="inferred from homology"/>
<keyword evidence="11 23" id="KW-0603">Photosystem I</keyword>
<feature type="transmembrane region" description="Helical" evidence="24">
    <location>
        <begin position="436"/>
        <end position="457"/>
    </location>
</feature>
<comment type="subcellular location">
    <subcellularLocation>
        <location evidence="23">Cellular thylakoid membrane</location>
        <topology evidence="23">Multi-pass membrane protein</topology>
    </subcellularLocation>
    <subcellularLocation>
        <location evidence="1">Membrane</location>
        <topology evidence="1">Multi-pass membrane protein</topology>
    </subcellularLocation>
</comment>
<comment type="catalytic activity">
    <reaction evidence="22 23">
        <text>reduced [plastocyanin] + hnu + oxidized [2Fe-2S]-[ferredoxin] = oxidized [plastocyanin] + reduced [2Fe-2S]-[ferredoxin]</text>
        <dbReference type="Rhea" id="RHEA:30407"/>
        <dbReference type="Rhea" id="RHEA-COMP:10000"/>
        <dbReference type="Rhea" id="RHEA-COMP:10001"/>
        <dbReference type="Rhea" id="RHEA-COMP:10039"/>
        <dbReference type="Rhea" id="RHEA-COMP:10040"/>
        <dbReference type="ChEBI" id="CHEBI:29036"/>
        <dbReference type="ChEBI" id="CHEBI:30212"/>
        <dbReference type="ChEBI" id="CHEBI:33737"/>
        <dbReference type="ChEBI" id="CHEBI:33738"/>
        <dbReference type="ChEBI" id="CHEBI:49552"/>
        <dbReference type="EC" id="1.97.1.12"/>
    </reaction>
</comment>
<dbReference type="AlphaFoldDB" id="A0A411FS06"/>
<evidence type="ECO:0000256" key="14">
    <source>
        <dbReference type="ARBA" id="ARBA00022989"/>
    </source>
</evidence>
<dbReference type="InterPro" id="IPR020586">
    <property type="entry name" value="PSI_PsaA/B_CS"/>
</dbReference>
<dbReference type="PIRSF" id="PIRSF002905">
    <property type="entry name" value="PSI_A"/>
    <property type="match status" value="1"/>
</dbReference>
<gene>
    <name evidence="23 25" type="primary">psaA</name>
</gene>
<dbReference type="GO" id="GO:0000287">
    <property type="term" value="F:magnesium ion binding"/>
    <property type="evidence" value="ECO:0007669"/>
    <property type="project" value="UniProtKB-UniRule"/>
</dbReference>
<keyword evidence="14 23" id="KW-1133">Transmembrane helix</keyword>
<keyword evidence="25" id="KW-0934">Plastid</keyword>
<keyword evidence="7 23" id="KW-0148">Chlorophyll</keyword>
<name>A0A411FS06_9FLOR</name>
<feature type="transmembrane region" description="Helical" evidence="24">
    <location>
        <begin position="729"/>
        <end position="750"/>
    </location>
</feature>
<evidence type="ECO:0000256" key="13">
    <source>
        <dbReference type="ARBA" id="ARBA00022982"/>
    </source>
</evidence>
<feature type="binding site" description="axial binding residue" evidence="23">
    <location>
        <position position="677"/>
    </location>
    <ligand>
        <name>chlorophyll a'</name>
        <dbReference type="ChEBI" id="CHEBI:189419"/>
        <label>A1</label>
    </ligand>
    <ligandPart>
        <name>Mg</name>
        <dbReference type="ChEBI" id="CHEBI:25107"/>
    </ligandPart>
</feature>
<dbReference type="GO" id="GO:0016491">
    <property type="term" value="F:oxidoreductase activity"/>
    <property type="evidence" value="ECO:0007669"/>
    <property type="project" value="UniProtKB-KW"/>
</dbReference>
<evidence type="ECO:0000256" key="9">
    <source>
        <dbReference type="ARBA" id="ARBA00022692"/>
    </source>
</evidence>
<dbReference type="HAMAP" id="MF_00458">
    <property type="entry name" value="PSI_PsaA"/>
    <property type="match status" value="1"/>
</dbReference>
<keyword evidence="8 23" id="KW-0602">Photosynthesis</keyword>
<keyword evidence="18 23" id="KW-0411">Iron-sulfur</keyword>
<dbReference type="PROSITE" id="PS00419">
    <property type="entry name" value="PHOTOSYSTEM_I_PSAAB"/>
    <property type="match status" value="1"/>
</dbReference>
<dbReference type="RefSeq" id="YP_009564984.1">
    <property type="nucleotide sequence ID" value="NC_041174.1"/>
</dbReference>
<evidence type="ECO:0000256" key="10">
    <source>
        <dbReference type="ARBA" id="ARBA00022723"/>
    </source>
</evidence>
<evidence type="ECO:0000256" key="11">
    <source>
        <dbReference type="ARBA" id="ARBA00022836"/>
    </source>
</evidence>
<evidence type="ECO:0000256" key="16">
    <source>
        <dbReference type="ARBA" id="ARBA00023002"/>
    </source>
</evidence>
<keyword evidence="23" id="KW-0793">Thylakoid</keyword>
<keyword evidence="17 23" id="KW-0408">Iron</keyword>
<keyword evidence="5 23" id="KW-0813">Transport</keyword>
<dbReference type="Gene3D" id="1.20.1130.10">
    <property type="entry name" value="Photosystem I PsaA/PsaB"/>
    <property type="match status" value="1"/>
</dbReference>
<feature type="binding site" evidence="23">
    <location>
        <position position="575"/>
    </location>
    <ligand>
        <name>[4Fe-4S] cluster</name>
        <dbReference type="ChEBI" id="CHEBI:49883"/>
        <note>ligand shared between dimeric partners</note>
    </ligand>
</feature>
<evidence type="ECO:0000256" key="22">
    <source>
        <dbReference type="ARBA" id="ARBA00048912"/>
    </source>
</evidence>
<dbReference type="EMBL" id="MG922861">
    <property type="protein sequence ID" value="QBA96335.1"/>
    <property type="molecule type" value="Genomic_DNA"/>
</dbReference>
<evidence type="ECO:0000256" key="8">
    <source>
        <dbReference type="ARBA" id="ARBA00022531"/>
    </source>
</evidence>
<feature type="binding site" description="axial binding residue" evidence="23">
    <location>
        <position position="685"/>
    </location>
    <ligand>
        <name>chlorophyll a</name>
        <dbReference type="ChEBI" id="CHEBI:58416"/>
        <label>A3</label>
    </ligand>
    <ligandPart>
        <name>Mg</name>
        <dbReference type="ChEBI" id="CHEBI:25107"/>
    </ligandPart>
</feature>
<feature type="transmembrane region" description="Helical" evidence="24">
    <location>
        <begin position="73"/>
        <end position="93"/>
    </location>
</feature>
<keyword evidence="16 23" id="KW-0560">Oxidoreductase</keyword>
<feature type="binding site" evidence="23">
    <location>
        <position position="694"/>
    </location>
    <ligand>
        <name>phylloquinone</name>
        <dbReference type="ChEBI" id="CHEBI:18067"/>
        <label>A</label>
    </ligand>
</feature>
<evidence type="ECO:0000256" key="24">
    <source>
        <dbReference type="SAM" id="Phobius"/>
    </source>
</evidence>
<keyword evidence="12 23" id="KW-0460">Magnesium</keyword>
<dbReference type="GeneID" id="39338472"/>
<comment type="subunit">
    <text evidence="20">The PsaA/B heterodimer binds the P700 chlorophyll special pair and subsequent electron acceptors. PSI consists of a core antenna complex that captures photons, and an electron transfer chain that converts photonic excitation into a charge separation. The eukaryotic PSI reaction center is composed of at least 11 subunits.</text>
</comment>
<evidence type="ECO:0000256" key="12">
    <source>
        <dbReference type="ARBA" id="ARBA00022842"/>
    </source>
</evidence>
<dbReference type="Pfam" id="PF00223">
    <property type="entry name" value="PsaA_PsaB"/>
    <property type="match status" value="1"/>
</dbReference>
<dbReference type="PANTHER" id="PTHR30128:SF19">
    <property type="entry name" value="PHOTOSYSTEM I P700 CHLOROPHYLL A APOPROTEIN A1-RELATED"/>
    <property type="match status" value="1"/>
</dbReference>
<comment type="similarity">
    <text evidence="2 23">Belongs to the PsaA/PsaB family.</text>
</comment>
<dbReference type="NCBIfam" id="TIGR01335">
    <property type="entry name" value="psaA"/>
    <property type="match status" value="1"/>
</dbReference>
<evidence type="ECO:0000256" key="20">
    <source>
        <dbReference type="ARBA" id="ARBA00026002"/>
    </source>
</evidence>